<dbReference type="SUPFAM" id="SSF52540">
    <property type="entry name" value="P-loop containing nucleoside triphosphate hydrolases"/>
    <property type="match status" value="2"/>
</dbReference>
<dbReference type="GO" id="GO:0009535">
    <property type="term" value="C:chloroplast thylakoid membrane"/>
    <property type="evidence" value="ECO:0007669"/>
    <property type="project" value="UniProtKB-SubCell"/>
</dbReference>
<dbReference type="InterPro" id="IPR011115">
    <property type="entry name" value="SecA_DEAD"/>
</dbReference>
<keyword evidence="4 12" id="KW-0813">Transport</keyword>
<dbReference type="FunFam" id="3.40.50.300:FF:000334">
    <property type="entry name" value="Protein translocase subunit SecA"/>
    <property type="match status" value="1"/>
</dbReference>
<dbReference type="SUPFAM" id="SSF82754">
    <property type="entry name" value="C-terminal, gelsolin-like domain of Sec23/24"/>
    <property type="match status" value="1"/>
</dbReference>
<dbReference type="FunFam" id="3.40.20.10:FF:000036">
    <property type="entry name" value="Protein transport protein SEC23"/>
    <property type="match status" value="1"/>
</dbReference>
<dbReference type="GO" id="GO:0006888">
    <property type="term" value="P:endoplasmic reticulum to Golgi vesicle-mediated transport"/>
    <property type="evidence" value="ECO:0007669"/>
    <property type="project" value="InterPro"/>
</dbReference>
<feature type="signal peptide" evidence="14">
    <location>
        <begin position="1"/>
        <end position="16"/>
    </location>
</feature>
<dbReference type="Pfam" id="PF07517">
    <property type="entry name" value="SecA_DEAD"/>
    <property type="match status" value="1"/>
</dbReference>
<sequence length="2257" mass="249827">MANLILLPLAFPLCKPFLNRATISWGERTGKGSGISTTEAPAVATLEGAVEHDDGVIAGEGGGDVAEDDSGSSGGVVDEGDLMEVVSVDEGLEEGAGVEESVGEDVGVELVRLAEEAKMPFVVGSQDGVRATTKAAVVDAGDALEMVGEVLLDLGSGVGVVMMGVAIAIEIVMVFLSFVHSFIHIGHGNGEFFVPIANIRIPMANPPQPNVGYSNNPSYSSESSTSLSEKTPIPPPLISPKFPPPTFQQDQTAISPSIRSPPNVLSSTNGVKSGSPISHLSTPPGPPVFTSPVRPAAVPFRASPVTPQPLAFSSGSSIPTSSPPQFSNGLVDFQHQGVPEDSAHVGEAPFVLFSAHKVLKQKKQANVLSLGFGALISPGKEISPGPQIIQRDPHRCQSCGAYANIYCSVLLGSGQWQCIICRKLNGSEGEYIAPSKEDLLNFPELASTMVDYVQTGNKRPGFVPVSDSRTSAPIVLVIDECLDEPHLQHLQSSLHAFVDSLPPTTRIGIVLYGRTVSVYDFSEELVASADVLPGEKSPSQESLKGLIYGTGIYLSPMHASLPVAHAIFSSLRPFKLNVAEASRDRCLGTAVEVALAIIQGPSAEISRGVIKGSGGNSRIIVCAGGPNTYGPGSVPHSFSHPNYPHMEKLALKWMENLGQEAHRHNTVVDILCAGTCPVRIPVLQPLAKASGGVLVLHDDFGEAFGVNLQRAATRAAGSHGLLEIRCSDDILITQVVGPGEEAHVDTHETFKNDTSLCIQMLSVEETQSFSLSMETKGDIKSDYVFFQFAIQYSNVYQADISRVITVRLPVVTSVSAYLQSVQDEVAAVLIAKRTLLRAKNYSDAIDMRKTIDERIKDIALKFGSQVPKSKLYRFSKEISLLPELLFHLRRGPLLGSIVGHEDERSVLRNLFLNASFDLSLRMIAPRCLMHREGGTFEELPAYDLAMQSDAAVVLDHGTDVFIWLGAELAADEGKSAAALAACRTLAEELTEQRFPAPRILAFKEGSSQARYFVSRLIPAHRDPPYEQEARFPQLRSLTIEQRTKLKSSFIHFDDPSLCEWLRSLKSLIVDEEGVSTVASYNHCWSLKTLLCGETVPQLVMLSERVAKLYTILGSREPRITRGVLVLENRKETQVWITFEAVFVYLFQLGKERVRVSHILAYTHTPYLPHTHCSVLRFLHKTQKQHIVQRYLSPLTSFSFKLLLYNSFFFSSIFSSTMVTPLYKPPLANQYPSVSPLCTDCSHILNDFCRKPQMGQSIFAPKFSQVFLFPPKTSKLGSGKRHHQMRAFASLGGLLGGIFKGTDTGESTRQQYASIVTATNRFETEVSALSDSELREKTSAFKERAQRGESLDSLLPEAFAVVREASKRVLGLRPFDVQLIGGMVLHKGEIAEMKTGEGKTLVAILPAYLNALTGKGVHVVTVNDYLARRDCEWVGQVPRFLGLKVGLIQQNMTSEQRKENYLCDITYVTNSELGFDYLRDNLATESNSCFIYCLFHSAVSVDELVLRDFNYCIIDEVDSILIDEARTPLIISGPAEKPSDRYYKAAKIATAFERDVHYTVDEKQKTVLLTEQGYEDAEEILDVKDLYDPREQWASYVLNAIKAKEIFLRDINYIIRGKEVLIVDEFTGRVMQGRRWSDGLHQAVEAKEGLPIQNETITLASISYQNFFLQFPKLCGMTGTAATESTEFESIYKLKVTVVPTNKPMMRKDESDVVFRATSGKWRAVVVEISRMYKTGRPVLVGTTSVEQSDSLSEQLKESGIPHEVLNAKPENVEREAEIVAQSGRLGAVTIATNMAGRGTDIILGGNAEFMARLKLREMLMPSIVKPIEGVVSIKKLPPKKTWKVDEKLFPCDLSKENVKLAEEAVKLAVQTWGKRSLTELEAEERLSYSCEKGPAQDEVIAKLRDAFKEIVKEYKIYTEEERNKVVSAGGLHVVGTERHESRRIDNQLRGRSGRQGDPGSSRFFLSLEDNLFRVFGGDRIQGLMRAFRVEDLPIESKMLTKSLDEAQRKVENYFFDIRKQLFEFDEVLNSQRDRLYTERRRALESDDLQSLIMEYAELTMDDIIEANIGPDTPKESWDLEKLIAKLQQYCYLLDDLTPDLLKSNGSSYEELQDYLRLRGREAYLKKKEIVDNQAPGLMKEAERFLVLSNIDRLWKEHLQALKFVQQAVSLRGYAQRDPLIEYKLEGYNLFLEMMGQLRRNVIYSIYQFQPMMVKKNEGDNDDDQRPKNKKSAKVVTNGRANENVGSSSATASPQASV</sequence>
<dbReference type="SMART" id="SM00957">
    <property type="entry name" value="SecA_DEAD"/>
    <property type="match status" value="1"/>
</dbReference>
<dbReference type="GO" id="GO:0005524">
    <property type="term" value="F:ATP binding"/>
    <property type="evidence" value="ECO:0007669"/>
    <property type="project" value="UniProtKB-KW"/>
</dbReference>
<keyword evidence="18" id="KW-1185">Reference proteome</keyword>
<dbReference type="SUPFAM" id="SSF81995">
    <property type="entry name" value="beta-sandwich domain of Sec23/24"/>
    <property type="match status" value="1"/>
</dbReference>
<dbReference type="InterPro" id="IPR036670">
    <property type="entry name" value="SecA_X-link_sf"/>
</dbReference>
<dbReference type="InterPro" id="IPR006896">
    <property type="entry name" value="Sec23/24_trunk_dom"/>
</dbReference>
<comment type="catalytic activity">
    <reaction evidence="11">
        <text>ATP + H2O + chloroplast-proteinSide 1 = ADP + phosphate + chloroplast-proteinSide 2.</text>
        <dbReference type="EC" id="7.4.2.4"/>
    </reaction>
</comment>
<dbReference type="InterPro" id="IPR036180">
    <property type="entry name" value="Gelsolin-like_dom_sf"/>
</dbReference>
<dbReference type="InterPro" id="IPR000185">
    <property type="entry name" value="SecA"/>
</dbReference>
<dbReference type="Gene3D" id="1.20.120.730">
    <property type="entry name" value="Sec23/Sec24 helical domain"/>
    <property type="match status" value="1"/>
</dbReference>
<dbReference type="InterPro" id="IPR029006">
    <property type="entry name" value="ADF-H/Gelsolin-like_dom_sf"/>
</dbReference>
<feature type="domain" description="SecA family profile" evidence="16">
    <location>
        <begin position="1293"/>
        <end position="1996"/>
    </location>
</feature>
<evidence type="ECO:0000256" key="5">
    <source>
        <dbReference type="ARBA" id="ARBA00022741"/>
    </source>
</evidence>
<feature type="region of interest" description="Disordered" evidence="13">
    <location>
        <begin position="208"/>
        <end position="284"/>
    </location>
</feature>
<dbReference type="FunFam" id="1.20.120.730:FF:000007">
    <property type="entry name" value="Protein transport protein SEC23"/>
    <property type="match status" value="1"/>
</dbReference>
<dbReference type="InterPro" id="IPR006895">
    <property type="entry name" value="Znf_Sec23_Sec24"/>
</dbReference>
<dbReference type="PROSITE" id="PS51196">
    <property type="entry name" value="SECA_MOTOR_DEAD"/>
    <property type="match status" value="1"/>
</dbReference>
<dbReference type="InterPro" id="IPR027417">
    <property type="entry name" value="P-loop_NTPase"/>
</dbReference>
<keyword evidence="14" id="KW-0732">Signal</keyword>
<dbReference type="PANTHER" id="PTHR30612:SF0">
    <property type="entry name" value="CHLOROPLAST PROTEIN-TRANSPORTING ATPASE"/>
    <property type="match status" value="1"/>
</dbReference>
<dbReference type="InterPro" id="IPR036266">
    <property type="entry name" value="SecA_Wing/Scaffold_sf"/>
</dbReference>
<dbReference type="EMBL" id="JAATIQ010000193">
    <property type="protein sequence ID" value="KAF4371715.1"/>
    <property type="molecule type" value="Genomic_DNA"/>
</dbReference>
<gene>
    <name evidence="17" type="ORF">G4B88_030819</name>
</gene>
<dbReference type="Proteomes" id="UP000583929">
    <property type="component" value="Unassembled WGS sequence"/>
</dbReference>
<feature type="chain" id="PRO_5029810841" description="Protein translocase subunit SecA" evidence="14">
    <location>
        <begin position="17"/>
        <end position="2257"/>
    </location>
</feature>
<dbReference type="GO" id="GO:0017038">
    <property type="term" value="P:protein import"/>
    <property type="evidence" value="ECO:0007669"/>
    <property type="project" value="InterPro"/>
</dbReference>
<reference evidence="17 18" key="1">
    <citation type="journal article" date="2020" name="bioRxiv">
        <title>Sequence and annotation of 42 cannabis genomes reveals extensive copy number variation in cannabinoid synthesis and pathogen resistance genes.</title>
        <authorList>
            <person name="Mckernan K.J."/>
            <person name="Helbert Y."/>
            <person name="Kane L.T."/>
            <person name="Ebling H."/>
            <person name="Zhang L."/>
            <person name="Liu B."/>
            <person name="Eaton Z."/>
            <person name="Mclaughlin S."/>
            <person name="Kingan S."/>
            <person name="Baybayan P."/>
            <person name="Concepcion G."/>
            <person name="Jordan M."/>
            <person name="Riva A."/>
            <person name="Barbazuk W."/>
            <person name="Harkins T."/>
        </authorList>
    </citation>
    <scope>NUCLEOTIDE SEQUENCE [LARGE SCALE GENOMIC DNA]</scope>
    <source>
        <strain evidence="18">cv. Jamaican Lion 4</strain>
        <tissue evidence="17">Leaf</tissue>
    </source>
</reference>
<dbReference type="InterPro" id="IPR044722">
    <property type="entry name" value="SecA_SF2_C"/>
</dbReference>
<dbReference type="SUPFAM" id="SSF81886">
    <property type="entry name" value="Helical scaffold and wing domains of SecA"/>
    <property type="match status" value="1"/>
</dbReference>
<evidence type="ECO:0000256" key="12">
    <source>
        <dbReference type="RuleBase" id="RU003874"/>
    </source>
</evidence>
<dbReference type="Gene3D" id="1.10.3060.10">
    <property type="entry name" value="Helical scaffold and wing domains of SecA"/>
    <property type="match status" value="1"/>
</dbReference>
<dbReference type="Pfam" id="PF04815">
    <property type="entry name" value="Sec23_helical"/>
    <property type="match status" value="1"/>
</dbReference>
<accession>A0A7J6FM53</accession>
<dbReference type="GO" id="GO:0030127">
    <property type="term" value="C:COPII vesicle coat"/>
    <property type="evidence" value="ECO:0007669"/>
    <property type="project" value="InterPro"/>
</dbReference>
<proteinExistence type="inferred from homology"/>
<comment type="subcellular location">
    <subcellularLocation>
        <location evidence="1">Plastid</location>
        <location evidence="1">Chloroplast stroma</location>
    </subcellularLocation>
    <subcellularLocation>
        <location evidence="2">Plastid</location>
        <location evidence="2">Chloroplast thylakoid membrane</location>
        <topology evidence="2">Peripheral membrane protein</topology>
    </subcellularLocation>
</comment>
<evidence type="ECO:0000256" key="7">
    <source>
        <dbReference type="ARBA" id="ARBA00022927"/>
    </source>
</evidence>
<dbReference type="InterPro" id="IPR020937">
    <property type="entry name" value="SecA_CS"/>
</dbReference>
<keyword evidence="9 12" id="KW-0811">Translocation</keyword>
<dbReference type="InterPro" id="IPR036175">
    <property type="entry name" value="Sec23/24_helical_dom_sf"/>
</dbReference>
<dbReference type="InterPro" id="IPR014001">
    <property type="entry name" value="Helicase_ATP-bd"/>
</dbReference>
<dbReference type="InterPro" id="IPR036465">
    <property type="entry name" value="vWFA_dom_sf"/>
</dbReference>
<dbReference type="Gene3D" id="3.40.20.10">
    <property type="entry name" value="Severin"/>
    <property type="match status" value="1"/>
</dbReference>
<dbReference type="SMART" id="SM00958">
    <property type="entry name" value="SecA_PP_bind"/>
    <property type="match status" value="1"/>
</dbReference>
<dbReference type="InterPro" id="IPR006900">
    <property type="entry name" value="Sec23/24_helical_dom"/>
</dbReference>
<dbReference type="GO" id="GO:0006605">
    <property type="term" value="P:protein targeting"/>
    <property type="evidence" value="ECO:0007669"/>
    <property type="project" value="InterPro"/>
</dbReference>
<feature type="compositionally biased region" description="Polar residues" evidence="13">
    <location>
        <begin position="2238"/>
        <end position="2257"/>
    </location>
</feature>
<dbReference type="Pfam" id="PF08033">
    <property type="entry name" value="Sec23_BS"/>
    <property type="match status" value="1"/>
</dbReference>
<dbReference type="Gene3D" id="3.40.50.300">
    <property type="entry name" value="P-loop containing nucleotide triphosphate hydrolases"/>
    <property type="match status" value="2"/>
</dbReference>
<dbReference type="CDD" id="cd18803">
    <property type="entry name" value="SF2_C_secA"/>
    <property type="match status" value="1"/>
</dbReference>
<keyword evidence="5 12" id="KW-0547">Nucleotide-binding</keyword>
<name>A0A7J6FM53_CANSA</name>
<dbReference type="GO" id="GO:0008270">
    <property type="term" value="F:zinc ion binding"/>
    <property type="evidence" value="ECO:0007669"/>
    <property type="project" value="InterPro"/>
</dbReference>
<feature type="region of interest" description="Disordered" evidence="13">
    <location>
        <begin position="54"/>
        <end position="78"/>
    </location>
</feature>
<dbReference type="InterPro" id="IPR011130">
    <property type="entry name" value="SecA_preprotein_X-link_dom"/>
</dbReference>
<evidence type="ECO:0000256" key="9">
    <source>
        <dbReference type="ARBA" id="ARBA00023010"/>
    </source>
</evidence>
<comment type="caution">
    <text evidence="17">The sequence shown here is derived from an EMBL/GenBank/DDBJ whole genome shotgun (WGS) entry which is preliminary data.</text>
</comment>
<dbReference type="CDD" id="cd17928">
    <property type="entry name" value="DEXDc_SecA"/>
    <property type="match status" value="1"/>
</dbReference>
<dbReference type="HAMAP" id="MF_01382">
    <property type="entry name" value="SecA"/>
    <property type="match status" value="1"/>
</dbReference>
<dbReference type="PROSITE" id="PS01312">
    <property type="entry name" value="SECA"/>
    <property type="match status" value="1"/>
</dbReference>
<keyword evidence="10" id="KW-0472">Membrane</keyword>
<evidence type="ECO:0000259" key="15">
    <source>
        <dbReference type="PROSITE" id="PS51192"/>
    </source>
</evidence>
<evidence type="ECO:0000256" key="3">
    <source>
        <dbReference type="ARBA" id="ARBA00007650"/>
    </source>
</evidence>
<dbReference type="Gene3D" id="3.90.1440.10">
    <property type="entry name" value="SecA, preprotein cross-linking domain"/>
    <property type="match status" value="1"/>
</dbReference>
<dbReference type="SUPFAM" id="SSF81811">
    <property type="entry name" value="Helical domain of Sec23/24"/>
    <property type="match status" value="1"/>
</dbReference>
<feature type="region of interest" description="Disordered" evidence="13">
    <location>
        <begin position="2216"/>
        <end position="2257"/>
    </location>
</feature>
<keyword evidence="8" id="KW-1278">Translocase</keyword>
<dbReference type="Pfam" id="PF21090">
    <property type="entry name" value="P-loop_SecA"/>
    <property type="match status" value="1"/>
</dbReference>
<dbReference type="InterPro" id="IPR012990">
    <property type="entry name" value="Beta-sandwich_Sec23_24"/>
</dbReference>
<evidence type="ECO:0000313" key="18">
    <source>
        <dbReference type="Proteomes" id="UP000583929"/>
    </source>
</evidence>
<dbReference type="InterPro" id="IPR014018">
    <property type="entry name" value="SecA_motor_DEAD"/>
</dbReference>
<evidence type="ECO:0000313" key="17">
    <source>
        <dbReference type="EMBL" id="KAF4371715.1"/>
    </source>
</evidence>
<dbReference type="SUPFAM" id="SSF82919">
    <property type="entry name" value="Zn-finger domain of Sec23/24"/>
    <property type="match status" value="1"/>
</dbReference>
<dbReference type="FunFam" id="3.90.1440.10:FF:000003">
    <property type="entry name" value="Preprotein translocase SecA subunit"/>
    <property type="match status" value="1"/>
</dbReference>
<dbReference type="PROSITE" id="PS51192">
    <property type="entry name" value="HELICASE_ATP_BIND_1"/>
    <property type="match status" value="1"/>
</dbReference>
<organism evidence="17 18">
    <name type="scientific">Cannabis sativa</name>
    <name type="common">Hemp</name>
    <name type="synonym">Marijuana</name>
    <dbReference type="NCBI Taxonomy" id="3483"/>
    <lineage>
        <taxon>Eukaryota</taxon>
        <taxon>Viridiplantae</taxon>
        <taxon>Streptophyta</taxon>
        <taxon>Embryophyta</taxon>
        <taxon>Tracheophyta</taxon>
        <taxon>Spermatophyta</taxon>
        <taxon>Magnoliopsida</taxon>
        <taxon>eudicotyledons</taxon>
        <taxon>Gunneridae</taxon>
        <taxon>Pentapetalae</taxon>
        <taxon>rosids</taxon>
        <taxon>fabids</taxon>
        <taxon>Rosales</taxon>
        <taxon>Cannabaceae</taxon>
        <taxon>Cannabis</taxon>
    </lineage>
</organism>
<dbReference type="Pfam" id="PF04811">
    <property type="entry name" value="Sec23_trunk"/>
    <property type="match status" value="1"/>
</dbReference>
<evidence type="ECO:0000256" key="11">
    <source>
        <dbReference type="ARBA" id="ARBA00034043"/>
    </source>
</evidence>
<dbReference type="FunFam" id="1.10.3060.10:FF:000003">
    <property type="entry name" value="Protein translocase subunit SecA"/>
    <property type="match status" value="1"/>
</dbReference>
<feature type="compositionally biased region" description="Low complexity" evidence="13">
    <location>
        <begin position="213"/>
        <end position="231"/>
    </location>
</feature>
<dbReference type="CDD" id="cd01468">
    <property type="entry name" value="trunk_domain"/>
    <property type="match status" value="1"/>
</dbReference>
<evidence type="ECO:0000256" key="13">
    <source>
        <dbReference type="SAM" id="MobiDB-lite"/>
    </source>
</evidence>
<feature type="compositionally biased region" description="Polar residues" evidence="13">
    <location>
        <begin position="248"/>
        <end position="281"/>
    </location>
</feature>
<dbReference type="GO" id="GO:0009570">
    <property type="term" value="C:chloroplast stroma"/>
    <property type="evidence" value="ECO:0007669"/>
    <property type="project" value="UniProtKB-SubCell"/>
</dbReference>
<dbReference type="Gene3D" id="2.30.30.380">
    <property type="entry name" value="Zn-finger domain of Sec23/24"/>
    <property type="match status" value="1"/>
</dbReference>
<dbReference type="PRINTS" id="PR00906">
    <property type="entry name" value="SECA"/>
</dbReference>
<dbReference type="InterPro" id="IPR011116">
    <property type="entry name" value="SecA_Wing/Scaffold"/>
</dbReference>
<evidence type="ECO:0000256" key="1">
    <source>
        <dbReference type="ARBA" id="ARBA00004470"/>
    </source>
</evidence>
<evidence type="ECO:0000256" key="2">
    <source>
        <dbReference type="ARBA" id="ARBA00004525"/>
    </source>
</evidence>
<dbReference type="GO" id="GO:0016464">
    <property type="term" value="F:chloroplast protein-transporting ATPase activity"/>
    <property type="evidence" value="ECO:0007669"/>
    <property type="project" value="UniProtKB-EC"/>
</dbReference>
<dbReference type="GO" id="GO:0006886">
    <property type="term" value="P:intracellular protein transport"/>
    <property type="evidence" value="ECO:0007669"/>
    <property type="project" value="InterPro"/>
</dbReference>
<dbReference type="PANTHER" id="PTHR30612">
    <property type="entry name" value="SECA INNER MEMBRANE COMPONENT OF SEC PROTEIN SECRETION SYSTEM"/>
    <property type="match status" value="1"/>
</dbReference>
<dbReference type="Pfam" id="PF04810">
    <property type="entry name" value="zf-Sec23_Sec24"/>
    <property type="match status" value="1"/>
</dbReference>
<dbReference type="Gene3D" id="3.40.50.410">
    <property type="entry name" value="von Willebrand factor, type A domain"/>
    <property type="match status" value="1"/>
</dbReference>
<dbReference type="SUPFAM" id="SSF53300">
    <property type="entry name" value="vWA-like"/>
    <property type="match status" value="1"/>
</dbReference>
<evidence type="ECO:0000256" key="8">
    <source>
        <dbReference type="ARBA" id="ARBA00022967"/>
    </source>
</evidence>
<feature type="compositionally biased region" description="Basic and acidic residues" evidence="13">
    <location>
        <begin position="2216"/>
        <end position="2226"/>
    </location>
</feature>
<dbReference type="CDD" id="cd11280">
    <property type="entry name" value="gelsolin_like"/>
    <property type="match status" value="1"/>
</dbReference>
<feature type="compositionally biased region" description="Pro residues" evidence="13">
    <location>
        <begin position="232"/>
        <end position="246"/>
    </location>
</feature>
<evidence type="ECO:0000256" key="10">
    <source>
        <dbReference type="ARBA" id="ARBA00023136"/>
    </source>
</evidence>
<keyword evidence="7 12" id="KW-0653">Protein transport</keyword>
<protein>
    <recommendedName>
        <fullName evidence="12">Protein translocase subunit SecA</fullName>
    </recommendedName>
</protein>
<dbReference type="Pfam" id="PF01043">
    <property type="entry name" value="SecA_PP_bind"/>
    <property type="match status" value="1"/>
</dbReference>
<evidence type="ECO:0000256" key="4">
    <source>
        <dbReference type="ARBA" id="ARBA00022448"/>
    </source>
</evidence>
<dbReference type="Pfam" id="PF07516">
    <property type="entry name" value="SecA_SW"/>
    <property type="match status" value="1"/>
</dbReference>
<keyword evidence="6 12" id="KW-0067">ATP-binding</keyword>
<evidence type="ECO:0000256" key="14">
    <source>
        <dbReference type="SAM" id="SignalP"/>
    </source>
</evidence>
<dbReference type="InterPro" id="IPR036174">
    <property type="entry name" value="Znf_Sec23_Sec24_sf"/>
</dbReference>
<dbReference type="NCBIfam" id="TIGR00963">
    <property type="entry name" value="secA"/>
    <property type="match status" value="1"/>
</dbReference>
<evidence type="ECO:0000259" key="16">
    <source>
        <dbReference type="PROSITE" id="PS51196"/>
    </source>
</evidence>
<feature type="domain" description="Helicase ATP-binding" evidence="15">
    <location>
        <begin position="1379"/>
        <end position="1552"/>
    </location>
</feature>
<comment type="similarity">
    <text evidence="3 12">Belongs to the SecA family.</text>
</comment>
<dbReference type="SUPFAM" id="SSF81767">
    <property type="entry name" value="Pre-protein crosslinking domain of SecA"/>
    <property type="match status" value="1"/>
</dbReference>
<evidence type="ECO:0000256" key="6">
    <source>
        <dbReference type="ARBA" id="ARBA00022840"/>
    </source>
</evidence>